<dbReference type="SUPFAM" id="SSF75217">
    <property type="entry name" value="alpha/beta knot"/>
    <property type="match status" value="1"/>
</dbReference>
<dbReference type="NCBIfam" id="TIGR00186">
    <property type="entry name" value="rRNA_methyl_3"/>
    <property type="match status" value="1"/>
</dbReference>
<feature type="binding site" evidence="6">
    <location>
        <position position="229"/>
    </location>
    <ligand>
        <name>S-adenosyl-L-methionine</name>
        <dbReference type="ChEBI" id="CHEBI:59789"/>
    </ligand>
</feature>
<keyword evidence="2 6" id="KW-0698">rRNA processing</keyword>
<evidence type="ECO:0000256" key="3">
    <source>
        <dbReference type="ARBA" id="ARBA00022603"/>
    </source>
</evidence>
<dbReference type="SUPFAM" id="SSF55315">
    <property type="entry name" value="L30e-like"/>
    <property type="match status" value="1"/>
</dbReference>
<evidence type="ECO:0000256" key="6">
    <source>
        <dbReference type="HAMAP-Rule" id="MF_01887"/>
    </source>
</evidence>
<evidence type="ECO:0000256" key="4">
    <source>
        <dbReference type="ARBA" id="ARBA00022679"/>
    </source>
</evidence>
<evidence type="ECO:0000256" key="5">
    <source>
        <dbReference type="ARBA" id="ARBA00022691"/>
    </source>
</evidence>
<evidence type="ECO:0000313" key="9">
    <source>
        <dbReference type="Proteomes" id="UP000501130"/>
    </source>
</evidence>
<dbReference type="InterPro" id="IPR029028">
    <property type="entry name" value="Alpha/beta_knot_MTases"/>
</dbReference>
<dbReference type="HAMAP" id="MF_01887">
    <property type="entry name" value="23SrRNA_methyltr_B"/>
    <property type="match status" value="1"/>
</dbReference>
<keyword evidence="4 6" id="KW-0808">Transferase</keyword>
<gene>
    <name evidence="6 8" type="primary">rlmB</name>
    <name evidence="8" type="ORF">HKT17_09595</name>
</gene>
<dbReference type="InterPro" id="IPR024915">
    <property type="entry name" value="23S_rRNA_MeTrfase_RlmB"/>
</dbReference>
<keyword evidence="9" id="KW-1185">Reference proteome</keyword>
<sequence>MSGAYQLAILYGFHAVSARVKTAPASVEEVLVDQHRKDKRMQQFIDKVKAAGVKVSAVDSDRLEKAAGHKQHQGVVAFAKELVKSNDLFEIIDTHGKNTLLLVLDGVTDPHNLGACLRSADAAGVHAVVLPKDKSVGITPVVSKVACGAAETIPVITVTNLARALEEIQEAGVWCIGTAGEATDTLYDADLNGPIAWVLGAEGDGMRRLTREKCDQLVQIPMIGSVESLNVSVASSVCLFETLRQRQFTK</sequence>
<dbReference type="PANTHER" id="PTHR46429">
    <property type="entry name" value="23S RRNA (GUANOSINE-2'-O-)-METHYLTRANSFERASE RLMB"/>
    <property type="match status" value="1"/>
</dbReference>
<dbReference type="Pfam" id="PF00588">
    <property type="entry name" value="SpoU_methylase"/>
    <property type="match status" value="1"/>
</dbReference>
<dbReference type="EMBL" id="CP053084">
    <property type="protein sequence ID" value="QJR31140.1"/>
    <property type="molecule type" value="Genomic_DNA"/>
</dbReference>
<feature type="domain" description="RNA 2-O ribose methyltransferase substrate binding" evidence="7">
    <location>
        <begin position="9"/>
        <end position="85"/>
    </location>
</feature>
<comment type="catalytic activity">
    <reaction evidence="6">
        <text>guanosine(2251) in 23S rRNA + S-adenosyl-L-methionine = 2'-O-methylguanosine(2251) in 23S rRNA + S-adenosyl-L-homocysteine + H(+)</text>
        <dbReference type="Rhea" id="RHEA:24140"/>
        <dbReference type="Rhea" id="RHEA-COMP:10239"/>
        <dbReference type="Rhea" id="RHEA-COMP:10241"/>
        <dbReference type="ChEBI" id="CHEBI:15378"/>
        <dbReference type="ChEBI" id="CHEBI:57856"/>
        <dbReference type="ChEBI" id="CHEBI:59789"/>
        <dbReference type="ChEBI" id="CHEBI:74269"/>
        <dbReference type="ChEBI" id="CHEBI:74445"/>
        <dbReference type="EC" id="2.1.1.185"/>
    </reaction>
</comment>
<feature type="binding site" evidence="6">
    <location>
        <position position="220"/>
    </location>
    <ligand>
        <name>S-adenosyl-L-methionine</name>
        <dbReference type="ChEBI" id="CHEBI:59789"/>
    </ligand>
</feature>
<accession>A0ABX6N9M3</accession>
<evidence type="ECO:0000256" key="2">
    <source>
        <dbReference type="ARBA" id="ARBA00022552"/>
    </source>
</evidence>
<dbReference type="PANTHER" id="PTHR46429:SF1">
    <property type="entry name" value="23S RRNA (GUANOSINE-2'-O-)-METHYLTRANSFERASE RLMB"/>
    <property type="match status" value="1"/>
</dbReference>
<dbReference type="Proteomes" id="UP000501130">
    <property type="component" value="Chromosome"/>
</dbReference>
<reference evidence="8 9" key="1">
    <citation type="submission" date="2020-05" db="EMBL/GenBank/DDBJ databases">
        <title>Compete genome of Limnobacter sp. SAORIC-580.</title>
        <authorList>
            <person name="Song J."/>
            <person name="Cho J.-C."/>
        </authorList>
    </citation>
    <scope>NUCLEOTIDE SEQUENCE [LARGE SCALE GENOMIC DNA]</scope>
    <source>
        <strain evidence="8 9">SAORIC-580</strain>
    </source>
</reference>
<comment type="similarity">
    <text evidence="6">Belongs to the class IV-like SAM-binding methyltransferase superfamily. RNA methyltransferase TrmH family. RlmB subfamily.</text>
</comment>
<dbReference type="CDD" id="cd18103">
    <property type="entry name" value="SpoU-like_RlmB"/>
    <property type="match status" value="1"/>
</dbReference>
<evidence type="ECO:0000259" key="7">
    <source>
        <dbReference type="SMART" id="SM00967"/>
    </source>
</evidence>
<comment type="function">
    <text evidence="6">Specifically methylates the ribose of guanosine 2251 in 23S rRNA.</text>
</comment>
<dbReference type="Gene3D" id="3.40.1280.10">
    <property type="match status" value="1"/>
</dbReference>
<comment type="subcellular location">
    <subcellularLocation>
        <location evidence="6">Cytoplasm</location>
    </subcellularLocation>
</comment>
<keyword evidence="3 6" id="KW-0489">Methyltransferase</keyword>
<feature type="binding site" evidence="6">
    <location>
        <position position="200"/>
    </location>
    <ligand>
        <name>S-adenosyl-L-methionine</name>
        <dbReference type="ChEBI" id="CHEBI:59789"/>
    </ligand>
</feature>
<keyword evidence="5 6" id="KW-0949">S-adenosyl-L-methionine</keyword>
<dbReference type="Gene3D" id="3.30.1330.30">
    <property type="match status" value="1"/>
</dbReference>
<dbReference type="Pfam" id="PF08032">
    <property type="entry name" value="SpoU_sub_bind"/>
    <property type="match status" value="1"/>
</dbReference>
<dbReference type="SMART" id="SM00967">
    <property type="entry name" value="SpoU_sub_bind"/>
    <property type="match status" value="1"/>
</dbReference>
<dbReference type="InterPro" id="IPR013123">
    <property type="entry name" value="SpoU_subst-bd"/>
</dbReference>
<dbReference type="InterPro" id="IPR029026">
    <property type="entry name" value="tRNA_m1G_MTases_N"/>
</dbReference>
<keyword evidence="1 6" id="KW-0963">Cytoplasm</keyword>
<dbReference type="InterPro" id="IPR001537">
    <property type="entry name" value="SpoU_MeTrfase"/>
</dbReference>
<dbReference type="InterPro" id="IPR004441">
    <property type="entry name" value="rRNA_MeTrfase_TrmH"/>
</dbReference>
<evidence type="ECO:0000313" key="8">
    <source>
        <dbReference type="EMBL" id="QJR31140.1"/>
    </source>
</evidence>
<dbReference type="InterPro" id="IPR029064">
    <property type="entry name" value="Ribosomal_eL30-like_sf"/>
</dbReference>
<name>A0ABX6N9M3_9BURK</name>
<dbReference type="EC" id="2.1.1.185" evidence="6"/>
<proteinExistence type="inferred from homology"/>
<evidence type="ECO:0000256" key="1">
    <source>
        <dbReference type="ARBA" id="ARBA00022490"/>
    </source>
</evidence>
<organism evidence="8 9">
    <name type="scientific">Limnobacter profundi</name>
    <dbReference type="NCBI Taxonomy" id="2732163"/>
    <lineage>
        <taxon>Bacteria</taxon>
        <taxon>Pseudomonadati</taxon>
        <taxon>Pseudomonadota</taxon>
        <taxon>Betaproteobacteria</taxon>
        <taxon>Burkholderiales</taxon>
        <taxon>Burkholderiaceae</taxon>
        <taxon>Limnobacter</taxon>
    </lineage>
</organism>
<protein>
    <recommendedName>
        <fullName evidence="6">23S rRNA (guanosine-2'-O-)-methyltransferase RlmB</fullName>
        <ecNumber evidence="6">2.1.1.185</ecNumber>
    </recommendedName>
    <alternativeName>
        <fullName evidence="6">23S rRNA (guanosine2251 2'-O)-methyltransferase</fullName>
    </alternativeName>
    <alternativeName>
        <fullName evidence="6">23S rRNA Gm2251 2'-O-methyltransferase</fullName>
    </alternativeName>
</protein>